<dbReference type="Pfam" id="PF15902">
    <property type="entry name" value="Sortilin-Vps10"/>
    <property type="match status" value="1"/>
</dbReference>
<evidence type="ECO:0000259" key="2">
    <source>
        <dbReference type="Pfam" id="PF15902"/>
    </source>
</evidence>
<reference evidence="3" key="2">
    <citation type="submission" date="2014-03" db="EMBL/GenBank/DDBJ databases">
        <authorList>
            <person name="Genoscope - CEA"/>
        </authorList>
    </citation>
    <scope>NUCLEOTIDE SEQUENCE</scope>
</reference>
<sequence>DNSASYRKALYVTCKLQNCTEANKGKPFPGYIDPNSLVVQDEYVFVQVSTGGRPIYYVSAKREVFTPMKLPKYTLPKDLHVISTDENRVVAAVQEWNQNDTYNLYVSETGGVFYTLALENVVSSMGHEGNVMIDLYEVNIQRHDRPLR</sequence>
<keyword evidence="1" id="KW-0677">Repeat</keyword>
<gene>
    <name evidence="3" type="ORF">GSONMT00050290001</name>
</gene>
<dbReference type="PANTHER" id="PTHR12106">
    <property type="entry name" value="SORTILIN RELATED"/>
    <property type="match status" value="1"/>
</dbReference>
<accession>A0A060YXE8</accession>
<dbReference type="AlphaFoldDB" id="A0A060YXE8"/>
<protein>
    <recommendedName>
        <fullName evidence="2">Sortilin N-terminal domain-containing protein</fullName>
    </recommendedName>
</protein>
<dbReference type="InterPro" id="IPR031778">
    <property type="entry name" value="Sortilin_N"/>
</dbReference>
<dbReference type="GO" id="GO:0016020">
    <property type="term" value="C:membrane"/>
    <property type="evidence" value="ECO:0007669"/>
    <property type="project" value="TreeGrafter"/>
</dbReference>
<dbReference type="Proteomes" id="UP000193380">
    <property type="component" value="Unassembled WGS sequence"/>
</dbReference>
<feature type="domain" description="Sortilin N-terminal" evidence="2">
    <location>
        <begin position="10"/>
        <end position="126"/>
    </location>
</feature>
<dbReference type="GO" id="GO:0006892">
    <property type="term" value="P:post-Golgi vesicle-mediated transport"/>
    <property type="evidence" value="ECO:0007669"/>
    <property type="project" value="TreeGrafter"/>
</dbReference>
<dbReference type="GO" id="GO:0005794">
    <property type="term" value="C:Golgi apparatus"/>
    <property type="evidence" value="ECO:0007669"/>
    <property type="project" value="TreeGrafter"/>
</dbReference>
<name>A0A060YXE8_ONCMY</name>
<dbReference type="InterPro" id="IPR050310">
    <property type="entry name" value="VPS10-sortilin"/>
</dbReference>
<evidence type="ECO:0000313" key="4">
    <source>
        <dbReference type="Proteomes" id="UP000193380"/>
    </source>
</evidence>
<dbReference type="STRING" id="8022.A0A060YXE8"/>
<dbReference type="EMBL" id="FR925752">
    <property type="protein sequence ID" value="CDQ96441.1"/>
    <property type="molecule type" value="Genomic_DNA"/>
</dbReference>
<reference evidence="3" key="1">
    <citation type="journal article" date="2014" name="Nat. Commun.">
        <title>The rainbow trout genome provides novel insights into evolution after whole-genome duplication in vertebrates.</title>
        <authorList>
            <person name="Berthelot C."/>
            <person name="Brunet F."/>
            <person name="Chalopin D."/>
            <person name="Juanchich A."/>
            <person name="Bernard M."/>
            <person name="Noel B."/>
            <person name="Bento P."/>
            <person name="Da Silva C."/>
            <person name="Labadie K."/>
            <person name="Alberti A."/>
            <person name="Aury J.M."/>
            <person name="Louis A."/>
            <person name="Dehais P."/>
            <person name="Bardou P."/>
            <person name="Montfort J."/>
            <person name="Klopp C."/>
            <person name="Cabau C."/>
            <person name="Gaspin C."/>
            <person name="Thorgaard G.H."/>
            <person name="Boussaha M."/>
            <person name="Quillet E."/>
            <person name="Guyomard R."/>
            <person name="Galiana D."/>
            <person name="Bobe J."/>
            <person name="Volff J.N."/>
            <person name="Genet C."/>
            <person name="Wincker P."/>
            <person name="Jaillon O."/>
            <person name="Roest Crollius H."/>
            <person name="Guiguen Y."/>
        </authorList>
    </citation>
    <scope>NUCLEOTIDE SEQUENCE [LARGE SCALE GENOMIC DNA]</scope>
</reference>
<evidence type="ECO:0000256" key="1">
    <source>
        <dbReference type="ARBA" id="ARBA00022737"/>
    </source>
</evidence>
<proteinExistence type="predicted"/>
<feature type="non-terminal residue" evidence="3">
    <location>
        <position position="1"/>
    </location>
</feature>
<evidence type="ECO:0000313" key="3">
    <source>
        <dbReference type="EMBL" id="CDQ96441.1"/>
    </source>
</evidence>
<dbReference type="PANTHER" id="PTHR12106:SF8">
    <property type="entry name" value="VPS10 DOMAIN-CONTAINING RECEPTOR SORCS1"/>
    <property type="match status" value="1"/>
</dbReference>
<organism evidence="3 4">
    <name type="scientific">Oncorhynchus mykiss</name>
    <name type="common">Rainbow trout</name>
    <name type="synonym">Salmo gairdneri</name>
    <dbReference type="NCBI Taxonomy" id="8022"/>
    <lineage>
        <taxon>Eukaryota</taxon>
        <taxon>Metazoa</taxon>
        <taxon>Chordata</taxon>
        <taxon>Craniata</taxon>
        <taxon>Vertebrata</taxon>
        <taxon>Euteleostomi</taxon>
        <taxon>Actinopterygii</taxon>
        <taxon>Neopterygii</taxon>
        <taxon>Teleostei</taxon>
        <taxon>Protacanthopterygii</taxon>
        <taxon>Salmoniformes</taxon>
        <taxon>Salmonidae</taxon>
        <taxon>Salmoninae</taxon>
        <taxon>Oncorhynchus</taxon>
    </lineage>
</organism>
<dbReference type="PaxDb" id="8022-A0A060YXE8"/>